<proteinExistence type="predicted"/>
<reference evidence="1" key="1">
    <citation type="submission" date="2018-02" db="EMBL/GenBank/DDBJ databases">
        <title>Rhizophora mucronata_Transcriptome.</title>
        <authorList>
            <person name="Meera S.P."/>
            <person name="Sreeshan A."/>
            <person name="Augustine A."/>
        </authorList>
    </citation>
    <scope>NUCLEOTIDE SEQUENCE</scope>
    <source>
        <tissue evidence="1">Leaf</tissue>
    </source>
</reference>
<organism evidence="1">
    <name type="scientific">Rhizophora mucronata</name>
    <name type="common">Asiatic mangrove</name>
    <dbReference type="NCBI Taxonomy" id="61149"/>
    <lineage>
        <taxon>Eukaryota</taxon>
        <taxon>Viridiplantae</taxon>
        <taxon>Streptophyta</taxon>
        <taxon>Embryophyta</taxon>
        <taxon>Tracheophyta</taxon>
        <taxon>Spermatophyta</taxon>
        <taxon>Magnoliopsida</taxon>
        <taxon>eudicotyledons</taxon>
        <taxon>Gunneridae</taxon>
        <taxon>Pentapetalae</taxon>
        <taxon>rosids</taxon>
        <taxon>fabids</taxon>
        <taxon>Malpighiales</taxon>
        <taxon>Rhizophoraceae</taxon>
        <taxon>Rhizophora</taxon>
    </lineage>
</organism>
<name>A0A2P2NCB3_RHIMU</name>
<accession>A0A2P2NCB3</accession>
<evidence type="ECO:0000313" key="1">
    <source>
        <dbReference type="EMBL" id="MBX40115.1"/>
    </source>
</evidence>
<sequence>MGSMSTTTYFRFTQKYRDGELPQAL</sequence>
<dbReference type="EMBL" id="GGEC01059631">
    <property type="protein sequence ID" value="MBX40115.1"/>
    <property type="molecule type" value="Transcribed_RNA"/>
</dbReference>
<dbReference type="AlphaFoldDB" id="A0A2P2NCB3"/>
<protein>
    <submittedName>
        <fullName evidence="1">Uncharacterized protein</fullName>
    </submittedName>
</protein>